<dbReference type="Gene3D" id="3.90.550.10">
    <property type="entry name" value="Spore Coat Polysaccharide Biosynthesis Protein SpsA, Chain A"/>
    <property type="match status" value="1"/>
</dbReference>
<accession>A0ABP1Q270</accession>
<reference evidence="1 2" key="1">
    <citation type="submission" date="2024-08" db="EMBL/GenBank/DDBJ databases">
        <authorList>
            <person name="Cucini C."/>
            <person name="Frati F."/>
        </authorList>
    </citation>
    <scope>NUCLEOTIDE SEQUENCE [LARGE SCALE GENOMIC DNA]</scope>
</reference>
<sequence length="180" mass="20378">MRDCPNEAWVTFALHDQDVYDALTFSFSLKRVLTTKKLAVMTSSKLSPFLKQALHHGFDFVFYLQDDLNTSGLPETDFVKLSALTLASFGKILFLSPKMMVLRNCDELFDLETNEDEVDPVQKENDDVSIFLAKPCFITYTAVLEALKSNNGLTKTFLQRHMESLSNHKVMSIGRKTVVG</sequence>
<dbReference type="Proteomes" id="UP001642540">
    <property type="component" value="Unassembled WGS sequence"/>
</dbReference>
<evidence type="ECO:0000313" key="1">
    <source>
        <dbReference type="EMBL" id="CAL8084799.1"/>
    </source>
</evidence>
<protein>
    <submittedName>
        <fullName evidence="1">Uncharacterized protein</fullName>
    </submittedName>
</protein>
<dbReference type="SUPFAM" id="SSF53448">
    <property type="entry name" value="Nucleotide-diphospho-sugar transferases"/>
    <property type="match status" value="1"/>
</dbReference>
<name>A0ABP1Q270_9HEXA</name>
<evidence type="ECO:0000313" key="2">
    <source>
        <dbReference type="Proteomes" id="UP001642540"/>
    </source>
</evidence>
<dbReference type="EMBL" id="CAXLJM020000019">
    <property type="protein sequence ID" value="CAL8084799.1"/>
    <property type="molecule type" value="Genomic_DNA"/>
</dbReference>
<organism evidence="1 2">
    <name type="scientific">Orchesella dallaii</name>
    <dbReference type="NCBI Taxonomy" id="48710"/>
    <lineage>
        <taxon>Eukaryota</taxon>
        <taxon>Metazoa</taxon>
        <taxon>Ecdysozoa</taxon>
        <taxon>Arthropoda</taxon>
        <taxon>Hexapoda</taxon>
        <taxon>Collembola</taxon>
        <taxon>Entomobryomorpha</taxon>
        <taxon>Entomobryoidea</taxon>
        <taxon>Orchesellidae</taxon>
        <taxon>Orchesellinae</taxon>
        <taxon>Orchesella</taxon>
    </lineage>
</organism>
<proteinExistence type="predicted"/>
<gene>
    <name evidence="1" type="ORF">ODALV1_LOCUS5905</name>
</gene>
<keyword evidence="2" id="KW-1185">Reference proteome</keyword>
<comment type="caution">
    <text evidence="1">The sequence shown here is derived from an EMBL/GenBank/DDBJ whole genome shotgun (WGS) entry which is preliminary data.</text>
</comment>
<dbReference type="InterPro" id="IPR029044">
    <property type="entry name" value="Nucleotide-diphossugar_trans"/>
</dbReference>